<organism evidence="2 3">
    <name type="scientific">Heligmosomoides polygyrus</name>
    <name type="common">Parasitic roundworm</name>
    <dbReference type="NCBI Taxonomy" id="6339"/>
    <lineage>
        <taxon>Eukaryota</taxon>
        <taxon>Metazoa</taxon>
        <taxon>Ecdysozoa</taxon>
        <taxon>Nematoda</taxon>
        <taxon>Chromadorea</taxon>
        <taxon>Rhabditida</taxon>
        <taxon>Rhabditina</taxon>
        <taxon>Rhabditomorpha</taxon>
        <taxon>Strongyloidea</taxon>
        <taxon>Heligmosomidae</taxon>
        <taxon>Heligmosomoides</taxon>
    </lineage>
</organism>
<evidence type="ECO:0000313" key="2">
    <source>
        <dbReference type="Proteomes" id="UP000050761"/>
    </source>
</evidence>
<dbReference type="WBParaSite" id="HPBE_0002213501-mRNA-1">
    <property type="protein sequence ID" value="HPBE_0002213501-mRNA-1"/>
    <property type="gene ID" value="HPBE_0002213501"/>
</dbReference>
<dbReference type="EMBL" id="UZAH01033687">
    <property type="protein sequence ID" value="VDP30629.1"/>
    <property type="molecule type" value="Genomic_DNA"/>
</dbReference>
<evidence type="ECO:0000313" key="3">
    <source>
        <dbReference type="WBParaSite" id="HPBE_0002213501-mRNA-1"/>
    </source>
</evidence>
<dbReference type="AlphaFoldDB" id="A0A183GHS6"/>
<dbReference type="Proteomes" id="UP000050761">
    <property type="component" value="Unassembled WGS sequence"/>
</dbReference>
<keyword evidence="2" id="KW-1185">Reference proteome</keyword>
<evidence type="ECO:0000313" key="1">
    <source>
        <dbReference type="EMBL" id="VDP30629.1"/>
    </source>
</evidence>
<accession>A0A183GHS6</accession>
<sequence>MNIIEPGSYRYVSVPKMSFAPKPVVDRLLSTFRPDFTFWTRRGIAVTDAIKGLLLDAIYVDIDCQEEEEVQVRGSIMEMGPFYTYHPVGFIGASDEEVNVDSMYTYAFNEEEVVIPCQEEDCSSLVL</sequence>
<proteinExistence type="predicted"/>
<reference evidence="3" key="2">
    <citation type="submission" date="2019-09" db="UniProtKB">
        <authorList>
            <consortium name="WormBaseParasite"/>
        </authorList>
    </citation>
    <scope>IDENTIFICATION</scope>
</reference>
<protein>
    <submittedName>
        <fullName evidence="3">Peptidase A1 domain-containing protein</fullName>
    </submittedName>
</protein>
<gene>
    <name evidence="1" type="ORF">HPBE_LOCUS22134</name>
</gene>
<name>A0A183GHS6_HELPZ</name>
<accession>A0A3P8G6H6</accession>
<reference evidence="1 2" key="1">
    <citation type="submission" date="2018-11" db="EMBL/GenBank/DDBJ databases">
        <authorList>
            <consortium name="Pathogen Informatics"/>
        </authorList>
    </citation>
    <scope>NUCLEOTIDE SEQUENCE [LARGE SCALE GENOMIC DNA]</scope>
</reference>